<dbReference type="Proteomes" id="UP000026960">
    <property type="component" value="Chromosome 8"/>
</dbReference>
<dbReference type="EnsemblPlants" id="OBART08G09170.1">
    <property type="protein sequence ID" value="OBART08G09170.1"/>
    <property type="gene ID" value="OBART08G09170"/>
</dbReference>
<keyword evidence="2" id="KW-1185">Reference proteome</keyword>
<proteinExistence type="predicted"/>
<dbReference type="Gramene" id="OBART08G09170.1">
    <property type="protein sequence ID" value="OBART08G09170.1"/>
    <property type="gene ID" value="OBART08G09170"/>
</dbReference>
<dbReference type="PaxDb" id="65489-OBART08G09170.1"/>
<evidence type="ECO:0000313" key="2">
    <source>
        <dbReference type="Proteomes" id="UP000026960"/>
    </source>
</evidence>
<organism evidence="1">
    <name type="scientific">Oryza barthii</name>
    <dbReference type="NCBI Taxonomy" id="65489"/>
    <lineage>
        <taxon>Eukaryota</taxon>
        <taxon>Viridiplantae</taxon>
        <taxon>Streptophyta</taxon>
        <taxon>Embryophyta</taxon>
        <taxon>Tracheophyta</taxon>
        <taxon>Spermatophyta</taxon>
        <taxon>Magnoliopsida</taxon>
        <taxon>Liliopsida</taxon>
        <taxon>Poales</taxon>
        <taxon>Poaceae</taxon>
        <taxon>BOP clade</taxon>
        <taxon>Oryzoideae</taxon>
        <taxon>Oryzeae</taxon>
        <taxon>Oryzinae</taxon>
        <taxon>Oryza</taxon>
    </lineage>
</organism>
<sequence length="73" mass="8708">MHWLVRQLGSIEINVILTSCMHFTVQRKRHACKIFSLSQSIFDHMYPHALLTWDVVQNRMPPLHKTVDHTYHL</sequence>
<reference evidence="1" key="2">
    <citation type="submission" date="2015-03" db="UniProtKB">
        <authorList>
            <consortium name="EnsemblPlants"/>
        </authorList>
    </citation>
    <scope>IDENTIFICATION</scope>
</reference>
<name>A0A0D3GYH1_9ORYZ</name>
<dbReference type="AlphaFoldDB" id="A0A0D3GYH1"/>
<reference evidence="1" key="1">
    <citation type="journal article" date="2009" name="Rice">
        <title>De Novo Next Generation Sequencing of Plant Genomes.</title>
        <authorList>
            <person name="Rounsley S."/>
            <person name="Marri P.R."/>
            <person name="Yu Y."/>
            <person name="He R."/>
            <person name="Sisneros N."/>
            <person name="Goicoechea J.L."/>
            <person name="Lee S.J."/>
            <person name="Angelova A."/>
            <person name="Kudrna D."/>
            <person name="Luo M."/>
            <person name="Affourtit J."/>
            <person name="Desany B."/>
            <person name="Knight J."/>
            <person name="Niazi F."/>
            <person name="Egholm M."/>
            <person name="Wing R.A."/>
        </authorList>
    </citation>
    <scope>NUCLEOTIDE SEQUENCE [LARGE SCALE GENOMIC DNA]</scope>
    <source>
        <strain evidence="1">cv. IRGC 105608</strain>
    </source>
</reference>
<protein>
    <submittedName>
        <fullName evidence="1">Uncharacterized protein</fullName>
    </submittedName>
</protein>
<accession>A0A0D3GYH1</accession>
<evidence type="ECO:0000313" key="1">
    <source>
        <dbReference type="EnsemblPlants" id="OBART08G09170.1"/>
    </source>
</evidence>
<dbReference type="HOGENOM" id="CLU_2709049_0_0_1"/>